<dbReference type="Proteomes" id="UP000054350">
    <property type="component" value="Unassembled WGS sequence"/>
</dbReference>
<reference evidence="2 3" key="1">
    <citation type="submission" date="2009-11" db="EMBL/GenBank/DDBJ databases">
        <title>Annotation of Allomyces macrogynus ATCC 38327.</title>
        <authorList>
            <consortium name="The Broad Institute Genome Sequencing Platform"/>
            <person name="Russ C."/>
            <person name="Cuomo C."/>
            <person name="Burger G."/>
            <person name="Gray M.W."/>
            <person name="Holland P.W.H."/>
            <person name="King N."/>
            <person name="Lang F.B.F."/>
            <person name="Roger A.J."/>
            <person name="Ruiz-Trillo I."/>
            <person name="Young S.K."/>
            <person name="Zeng Q."/>
            <person name="Gargeya S."/>
            <person name="Fitzgerald M."/>
            <person name="Haas B."/>
            <person name="Abouelleil A."/>
            <person name="Alvarado L."/>
            <person name="Arachchi H.M."/>
            <person name="Berlin A."/>
            <person name="Chapman S.B."/>
            <person name="Gearin G."/>
            <person name="Goldberg J."/>
            <person name="Griggs A."/>
            <person name="Gujja S."/>
            <person name="Hansen M."/>
            <person name="Heiman D."/>
            <person name="Howarth C."/>
            <person name="Larimer J."/>
            <person name="Lui A."/>
            <person name="MacDonald P.J.P."/>
            <person name="McCowen C."/>
            <person name="Montmayeur A."/>
            <person name="Murphy C."/>
            <person name="Neiman D."/>
            <person name="Pearson M."/>
            <person name="Priest M."/>
            <person name="Roberts A."/>
            <person name="Saif S."/>
            <person name="Shea T."/>
            <person name="Sisk P."/>
            <person name="Stolte C."/>
            <person name="Sykes S."/>
            <person name="Wortman J."/>
            <person name="Nusbaum C."/>
            <person name="Birren B."/>
        </authorList>
    </citation>
    <scope>NUCLEOTIDE SEQUENCE [LARGE SCALE GENOMIC DNA]</scope>
    <source>
        <strain evidence="2 3">ATCC 38327</strain>
    </source>
</reference>
<gene>
    <name evidence="2" type="ORF">AMAG_14810</name>
</gene>
<dbReference type="AlphaFoldDB" id="A0A0L0T5G9"/>
<dbReference type="EMBL" id="GG745363">
    <property type="protein sequence ID" value="KNE69972.1"/>
    <property type="molecule type" value="Genomic_DNA"/>
</dbReference>
<reference evidence="3" key="2">
    <citation type="submission" date="2009-11" db="EMBL/GenBank/DDBJ databases">
        <title>The Genome Sequence of Allomyces macrogynus strain ATCC 38327.</title>
        <authorList>
            <consortium name="The Broad Institute Genome Sequencing Platform"/>
            <person name="Russ C."/>
            <person name="Cuomo C."/>
            <person name="Shea T."/>
            <person name="Young S.K."/>
            <person name="Zeng Q."/>
            <person name="Koehrsen M."/>
            <person name="Haas B."/>
            <person name="Borodovsky M."/>
            <person name="Guigo R."/>
            <person name="Alvarado L."/>
            <person name="Berlin A."/>
            <person name="Borenstein D."/>
            <person name="Chen Z."/>
            <person name="Engels R."/>
            <person name="Freedman E."/>
            <person name="Gellesch M."/>
            <person name="Goldberg J."/>
            <person name="Griggs A."/>
            <person name="Gujja S."/>
            <person name="Heiman D."/>
            <person name="Hepburn T."/>
            <person name="Howarth C."/>
            <person name="Jen D."/>
            <person name="Larson L."/>
            <person name="Lewis B."/>
            <person name="Mehta T."/>
            <person name="Park D."/>
            <person name="Pearson M."/>
            <person name="Roberts A."/>
            <person name="Saif S."/>
            <person name="Shenoy N."/>
            <person name="Sisk P."/>
            <person name="Stolte C."/>
            <person name="Sykes S."/>
            <person name="Walk T."/>
            <person name="White J."/>
            <person name="Yandava C."/>
            <person name="Burger G."/>
            <person name="Gray M.W."/>
            <person name="Holland P.W.H."/>
            <person name="King N."/>
            <person name="Lang F.B.F."/>
            <person name="Roger A.J."/>
            <person name="Ruiz-Trillo I."/>
            <person name="Lander E."/>
            <person name="Nusbaum C."/>
        </authorList>
    </citation>
    <scope>NUCLEOTIDE SEQUENCE [LARGE SCALE GENOMIC DNA]</scope>
    <source>
        <strain evidence="3">ATCC 38327</strain>
    </source>
</reference>
<evidence type="ECO:0000313" key="2">
    <source>
        <dbReference type="EMBL" id="KNE69972.1"/>
    </source>
</evidence>
<name>A0A0L0T5G9_ALLM3</name>
<evidence type="ECO:0000256" key="1">
    <source>
        <dbReference type="SAM" id="MobiDB-lite"/>
    </source>
</evidence>
<keyword evidence="3" id="KW-1185">Reference proteome</keyword>
<proteinExistence type="predicted"/>
<organism evidence="2 3">
    <name type="scientific">Allomyces macrogynus (strain ATCC 38327)</name>
    <name type="common">Allomyces javanicus var. macrogynus</name>
    <dbReference type="NCBI Taxonomy" id="578462"/>
    <lineage>
        <taxon>Eukaryota</taxon>
        <taxon>Fungi</taxon>
        <taxon>Fungi incertae sedis</taxon>
        <taxon>Blastocladiomycota</taxon>
        <taxon>Blastocladiomycetes</taxon>
        <taxon>Blastocladiales</taxon>
        <taxon>Blastocladiaceae</taxon>
        <taxon>Allomyces</taxon>
    </lineage>
</organism>
<sequence length="77" mass="8533">MAPPVGFKAAKFQSPWGANDPDKFEDGPFGKPFDPDAVDKVMVHRDSGKNNEKWDKRLQNGVFLDGLATYAPIRQGL</sequence>
<evidence type="ECO:0000313" key="3">
    <source>
        <dbReference type="Proteomes" id="UP000054350"/>
    </source>
</evidence>
<protein>
    <submittedName>
        <fullName evidence="2">Uncharacterized protein</fullName>
    </submittedName>
</protein>
<accession>A0A0L0T5G9</accession>
<feature type="compositionally biased region" description="Basic and acidic residues" evidence="1">
    <location>
        <begin position="20"/>
        <end position="31"/>
    </location>
</feature>
<dbReference type="VEuPathDB" id="FungiDB:AMAG_14810"/>
<feature type="region of interest" description="Disordered" evidence="1">
    <location>
        <begin position="1"/>
        <end position="31"/>
    </location>
</feature>